<feature type="region of interest" description="Disordered" evidence="1">
    <location>
        <begin position="277"/>
        <end position="307"/>
    </location>
</feature>
<evidence type="ECO:0000313" key="3">
    <source>
        <dbReference type="EMBL" id="ACX53129.1"/>
    </source>
</evidence>
<organism evidence="3 4">
    <name type="scientific">Ammonifex degensii (strain DSM 10501 / KC4)</name>
    <dbReference type="NCBI Taxonomy" id="429009"/>
    <lineage>
        <taxon>Bacteria</taxon>
        <taxon>Bacillati</taxon>
        <taxon>Bacillota</taxon>
        <taxon>Clostridia</taxon>
        <taxon>Thermoanaerobacterales</taxon>
        <taxon>Thermoanaerobacteraceae</taxon>
        <taxon>Ammonifex</taxon>
    </lineage>
</organism>
<dbReference type="CDD" id="cd01949">
    <property type="entry name" value="GGDEF"/>
    <property type="match status" value="1"/>
</dbReference>
<dbReference type="PROSITE" id="PS50887">
    <property type="entry name" value="GGDEF"/>
    <property type="match status" value="1"/>
</dbReference>
<dbReference type="PANTHER" id="PTHR45138:SF9">
    <property type="entry name" value="DIGUANYLATE CYCLASE DGCM-RELATED"/>
    <property type="match status" value="1"/>
</dbReference>
<dbReference type="GO" id="GO:0052621">
    <property type="term" value="F:diguanylate cyclase activity"/>
    <property type="evidence" value="ECO:0007669"/>
    <property type="project" value="TreeGrafter"/>
</dbReference>
<gene>
    <name evidence="3" type="ordered locus">Adeg_2051</name>
</gene>
<protein>
    <submittedName>
        <fullName evidence="3">Diguanylate cyclase</fullName>
    </submittedName>
</protein>
<feature type="compositionally biased region" description="Basic and acidic residues" evidence="1">
    <location>
        <begin position="295"/>
        <end position="307"/>
    </location>
</feature>
<dbReference type="AlphaFoldDB" id="C9RA00"/>
<dbReference type="STRING" id="429009.Adeg_2051"/>
<dbReference type="InterPro" id="IPR043128">
    <property type="entry name" value="Rev_trsase/Diguanyl_cyclase"/>
</dbReference>
<dbReference type="Proteomes" id="UP000002620">
    <property type="component" value="Chromosome"/>
</dbReference>
<dbReference type="GO" id="GO:0005886">
    <property type="term" value="C:plasma membrane"/>
    <property type="evidence" value="ECO:0007669"/>
    <property type="project" value="TreeGrafter"/>
</dbReference>
<name>C9RA00_AMMDK</name>
<reference evidence="3 4" key="1">
    <citation type="submission" date="2009-10" db="EMBL/GenBank/DDBJ databases">
        <title>Complete sequence of chromosome of Ammonifex degensii KC4.</title>
        <authorList>
            <consortium name="US DOE Joint Genome Institute"/>
            <person name="Kerfeld C."/>
            <person name="Goodner B."/>
            <person name="Huber H."/>
            <person name="Stetter K."/>
            <person name="Lucas S."/>
            <person name="Copeland A."/>
            <person name="Lapidus A."/>
            <person name="Glavina del Rio T."/>
            <person name="Dalin E."/>
            <person name="Tice H."/>
            <person name="Bruce D."/>
            <person name="Goodwin L."/>
            <person name="Pitluck S."/>
            <person name="Saunders E."/>
            <person name="Brettin T."/>
            <person name="Detter J.C."/>
            <person name="Han C."/>
            <person name="Larimer F."/>
            <person name="Land M."/>
            <person name="Hauser L."/>
            <person name="Kyrpides N."/>
            <person name="Ovchinnikova G."/>
            <person name="Richardson P."/>
        </authorList>
    </citation>
    <scope>NUCLEOTIDE SEQUENCE [LARGE SCALE GENOMIC DNA]</scope>
    <source>
        <strain evidence="4">DSM 10501 / KC4</strain>
    </source>
</reference>
<dbReference type="Pfam" id="PF00990">
    <property type="entry name" value="GGDEF"/>
    <property type="match status" value="1"/>
</dbReference>
<evidence type="ECO:0000259" key="2">
    <source>
        <dbReference type="PROSITE" id="PS50887"/>
    </source>
</evidence>
<evidence type="ECO:0000313" key="4">
    <source>
        <dbReference type="Proteomes" id="UP000002620"/>
    </source>
</evidence>
<dbReference type="InterPro" id="IPR000160">
    <property type="entry name" value="GGDEF_dom"/>
</dbReference>
<proteinExistence type="predicted"/>
<keyword evidence="4" id="KW-1185">Reference proteome</keyword>
<dbReference type="GO" id="GO:0043709">
    <property type="term" value="P:cell adhesion involved in single-species biofilm formation"/>
    <property type="evidence" value="ECO:0007669"/>
    <property type="project" value="TreeGrafter"/>
</dbReference>
<accession>C9RA00</accession>
<dbReference type="KEGG" id="adg:Adeg_2051"/>
<dbReference type="HOGENOM" id="CLU_000445_11_5_9"/>
<dbReference type="SUPFAM" id="SSF55073">
    <property type="entry name" value="Nucleotide cyclase"/>
    <property type="match status" value="1"/>
</dbReference>
<dbReference type="PANTHER" id="PTHR45138">
    <property type="entry name" value="REGULATORY COMPONENTS OF SENSORY TRANSDUCTION SYSTEM"/>
    <property type="match status" value="1"/>
</dbReference>
<dbReference type="InterPro" id="IPR029787">
    <property type="entry name" value="Nucleotide_cyclase"/>
</dbReference>
<dbReference type="SMART" id="SM00267">
    <property type="entry name" value="GGDEF"/>
    <property type="match status" value="1"/>
</dbReference>
<dbReference type="EMBL" id="CP001785">
    <property type="protein sequence ID" value="ACX53129.1"/>
    <property type="molecule type" value="Genomic_DNA"/>
</dbReference>
<sequence>MVAQLSPMMLELLSLYEITSWRFPRSEEEILLWFIDKASRLFGVTGFSVEVKIPGSPAPQVWRWGEKGVEPQHRYSWRDAELELEMSLVHPQGFDERARRLLNVLGCQLGQNLRTFYWYQRLQYLTCHDCLTGLPNRAYFEAELERLKEAFAYPVSFIVCDLDNLKEANDNQGHSFGDELLRAAAKLIKESVRESDVVARIGGDEFVVILPRTERQAALKVARRIKKRMAAHNSQFPHIPLSISVGVGTASSPGRLREGLDEADRAMYRDKVQRKERFVRRNGSAGPTCSRTLHRRPEDGADRRAGL</sequence>
<dbReference type="NCBIfam" id="TIGR00254">
    <property type="entry name" value="GGDEF"/>
    <property type="match status" value="1"/>
</dbReference>
<evidence type="ECO:0000256" key="1">
    <source>
        <dbReference type="SAM" id="MobiDB-lite"/>
    </source>
</evidence>
<dbReference type="eggNOG" id="COG2199">
    <property type="taxonomic scope" value="Bacteria"/>
</dbReference>
<feature type="domain" description="GGDEF" evidence="2">
    <location>
        <begin position="153"/>
        <end position="283"/>
    </location>
</feature>
<dbReference type="InterPro" id="IPR050469">
    <property type="entry name" value="Diguanylate_Cyclase"/>
</dbReference>
<dbReference type="GO" id="GO:1902201">
    <property type="term" value="P:negative regulation of bacterial-type flagellum-dependent cell motility"/>
    <property type="evidence" value="ECO:0007669"/>
    <property type="project" value="TreeGrafter"/>
</dbReference>
<dbReference type="Gene3D" id="3.30.70.270">
    <property type="match status" value="1"/>
</dbReference>